<dbReference type="InterPro" id="IPR052184">
    <property type="entry name" value="SDR_enzymes"/>
</dbReference>
<dbReference type="PANTHER" id="PTHR45458">
    <property type="entry name" value="SHORT-CHAIN DEHYDROGENASE/REDUCTASE SDR"/>
    <property type="match status" value="1"/>
</dbReference>
<dbReference type="PANTHER" id="PTHR45458:SF1">
    <property type="entry name" value="SHORT CHAIN DEHYDROGENASE"/>
    <property type="match status" value="1"/>
</dbReference>
<dbReference type="InterPro" id="IPR002347">
    <property type="entry name" value="SDR_fam"/>
</dbReference>
<dbReference type="InterPro" id="IPR036291">
    <property type="entry name" value="NAD(P)-bd_dom_sf"/>
</dbReference>
<dbReference type="InterPro" id="IPR020904">
    <property type="entry name" value="Sc_DH/Rdtase_CS"/>
</dbReference>
<dbReference type="RefSeq" id="WP_090349682.1">
    <property type="nucleotide sequence ID" value="NZ_LT629751.1"/>
</dbReference>
<gene>
    <name evidence="1" type="ORF">SAMN05216221_2991</name>
</gene>
<keyword evidence="2" id="KW-1185">Reference proteome</keyword>
<dbReference type="Proteomes" id="UP000243359">
    <property type="component" value="Chromosome I"/>
</dbReference>
<dbReference type="NCBIfam" id="NF006035">
    <property type="entry name" value="PRK08177.1"/>
    <property type="match status" value="1"/>
</dbReference>
<dbReference type="GO" id="GO:0016616">
    <property type="term" value="F:oxidoreductase activity, acting on the CH-OH group of donors, NAD or NADP as acceptor"/>
    <property type="evidence" value="ECO:0007669"/>
    <property type="project" value="TreeGrafter"/>
</dbReference>
<dbReference type="Gene3D" id="3.40.50.720">
    <property type="entry name" value="NAD(P)-binding Rossmann-like Domain"/>
    <property type="match status" value="1"/>
</dbReference>
<evidence type="ECO:0000313" key="1">
    <source>
        <dbReference type="EMBL" id="SDS92641.1"/>
    </source>
</evidence>
<dbReference type="OrthoDB" id="5786478at2"/>
<reference evidence="2" key="1">
    <citation type="submission" date="2016-10" db="EMBL/GenBank/DDBJ databases">
        <authorList>
            <person name="Varghese N."/>
            <person name="Submissions S."/>
        </authorList>
    </citation>
    <scope>NUCLEOTIDE SEQUENCE [LARGE SCALE GENOMIC DNA]</scope>
    <source>
        <strain evidence="2">KCTC 32247</strain>
    </source>
</reference>
<dbReference type="PRINTS" id="PR00081">
    <property type="entry name" value="GDHRDH"/>
</dbReference>
<dbReference type="STRING" id="1392877.SAMN05216221_2991"/>
<evidence type="ECO:0000313" key="2">
    <source>
        <dbReference type="Proteomes" id="UP000243359"/>
    </source>
</evidence>
<dbReference type="Pfam" id="PF00106">
    <property type="entry name" value="adh_short"/>
    <property type="match status" value="1"/>
</dbReference>
<dbReference type="PROSITE" id="PS00061">
    <property type="entry name" value="ADH_SHORT"/>
    <property type="match status" value="1"/>
</dbReference>
<protein>
    <submittedName>
        <fullName evidence="1">Short-chain dehydrogenase</fullName>
    </submittedName>
</protein>
<dbReference type="SUPFAM" id="SSF51735">
    <property type="entry name" value="NAD(P)-binding Rossmann-fold domains"/>
    <property type="match status" value="1"/>
</dbReference>
<accession>A0A1H1W7K1</accession>
<dbReference type="EMBL" id="LT629751">
    <property type="protein sequence ID" value="SDS92641.1"/>
    <property type="molecule type" value="Genomic_DNA"/>
</dbReference>
<proteinExistence type="predicted"/>
<organism evidence="1 2">
    <name type="scientific">Pseudomonas oryzae</name>
    <dbReference type="NCBI Taxonomy" id="1392877"/>
    <lineage>
        <taxon>Bacteria</taxon>
        <taxon>Pseudomonadati</taxon>
        <taxon>Pseudomonadota</taxon>
        <taxon>Gammaproteobacteria</taxon>
        <taxon>Pseudomonadales</taxon>
        <taxon>Pseudomonadaceae</taxon>
        <taxon>Pseudomonas</taxon>
    </lineage>
</organism>
<name>A0A1H1W7K1_9PSED</name>
<sequence>MLDVLIAGASRGIGLGLARAWLQRGARVHALARNPAASAGLAELAAQYGDRLQVIAGDLTDPHAGARILAALGDARLDRVLLNAGVYGPAAQDVATASEAEIGHLFLCNAVAPLRLARALRPRLKPDAVLAATSSVMASLQLSPGAEMPLYAASKAALNSLLLSWAAQLGDSRDFALLALHPGWVQTDMGGAAAPLTVAESVAGLVKVVEAAAGSRDCRFVDHQGETLPW</sequence>
<dbReference type="AlphaFoldDB" id="A0A1H1W7K1"/>